<evidence type="ECO:0000313" key="3">
    <source>
        <dbReference type="Proteomes" id="UP001165065"/>
    </source>
</evidence>
<feature type="compositionally biased region" description="Low complexity" evidence="1">
    <location>
        <begin position="20"/>
        <end position="40"/>
    </location>
</feature>
<keyword evidence="3" id="KW-1185">Reference proteome</keyword>
<dbReference type="AlphaFoldDB" id="A0A9W7LBZ1"/>
<organism evidence="2 3">
    <name type="scientific">Triparma columacea</name>
    <dbReference type="NCBI Taxonomy" id="722753"/>
    <lineage>
        <taxon>Eukaryota</taxon>
        <taxon>Sar</taxon>
        <taxon>Stramenopiles</taxon>
        <taxon>Ochrophyta</taxon>
        <taxon>Bolidophyceae</taxon>
        <taxon>Parmales</taxon>
        <taxon>Triparmaceae</taxon>
        <taxon>Triparma</taxon>
    </lineage>
</organism>
<evidence type="ECO:0008006" key="4">
    <source>
        <dbReference type="Google" id="ProtNLM"/>
    </source>
</evidence>
<dbReference type="Gene3D" id="2.30.42.10">
    <property type="match status" value="1"/>
</dbReference>
<dbReference type="Proteomes" id="UP001165065">
    <property type="component" value="Unassembled WGS sequence"/>
</dbReference>
<feature type="compositionally biased region" description="Basic and acidic residues" evidence="1">
    <location>
        <begin position="1"/>
        <end position="15"/>
    </location>
</feature>
<evidence type="ECO:0000256" key="1">
    <source>
        <dbReference type="SAM" id="MobiDB-lite"/>
    </source>
</evidence>
<comment type="caution">
    <text evidence="2">The sequence shown here is derived from an EMBL/GenBank/DDBJ whole genome shotgun (WGS) entry which is preliminary data.</text>
</comment>
<feature type="region of interest" description="Disordered" evidence="1">
    <location>
        <begin position="1"/>
        <end position="40"/>
    </location>
</feature>
<dbReference type="EMBL" id="BRYA01000254">
    <property type="protein sequence ID" value="GMI45565.1"/>
    <property type="molecule type" value="Genomic_DNA"/>
</dbReference>
<dbReference type="InterPro" id="IPR036034">
    <property type="entry name" value="PDZ_sf"/>
</dbReference>
<feature type="compositionally biased region" description="Basic and acidic residues" evidence="1">
    <location>
        <begin position="649"/>
        <end position="658"/>
    </location>
</feature>
<sequence>MDIDRIDGSDTHEDNFDAMSTTSMTSSTSSSSHTSSSSEASTFSHLSDLPVYPEPFARVVSVRKNSPSSTSGLKPKDVIVAITVNTIDEEGWERELGTLHEGSSSRPNIFSTYLSVLTSMLFSNPPGSKLLCNVFTADPDLHLSGMFVVTDLNVKTINLTLPTTSVFDSLNAFEDVTGLNLASTLLPPEFVNVPWSSEVTDSNLPPFAVVLEVKHDKPYVSTISAAVTLKNLQVPDVAGVADVDLFSNFVADFETFTTFVDVLKTGILASLHPAQQQHPDQLPVFQGLLPAAELQRERERLQRESGHFSKKLRDGDINVKIISVADLVPDTHTRTHTVPVIVPQVWRKLAGLEVKFEITIKAKYDIIKVEVKDEDGGDSTTAESDTLAASVAPAIDNLVTAVREEKLETNIVAASATKKRGDIATVFESVTVSAFDAPEDRDVVKDKILSNAEKAGIEVGDMIVSFDTLDITDEEAGTLEQVLNEIPDILTDEDVIQNGVIIEIIRDRKILSLSRPSYIRKHFLCSVTHSSAATPSSLLQESTGLKLGPKPQAPNTREAWDNHKPKAMHDPGYVGGYMTVQSLNPSLSEYVTGGGWIGTSNSAVASIQRREMFCDYCKKRGHYEDVCYVRDPSKCKNQAQRESAQVKTEMRKIEERKAQERRKREKEERELSKRKKKEKEDFQIGEYGAARLNGTSYTGGVSGRTRMYARHFADFDANPHIKWTAFSSAHAETIMLDVDE</sequence>
<proteinExistence type="predicted"/>
<dbReference type="OrthoDB" id="10464833at2759"/>
<accession>A0A9W7LBZ1</accession>
<reference evidence="3" key="1">
    <citation type="journal article" date="2023" name="Commun. Biol.">
        <title>Genome analysis of Parmales, the sister group of diatoms, reveals the evolutionary specialization of diatoms from phago-mixotrophs to photoautotrophs.</title>
        <authorList>
            <person name="Ban H."/>
            <person name="Sato S."/>
            <person name="Yoshikawa S."/>
            <person name="Yamada K."/>
            <person name="Nakamura Y."/>
            <person name="Ichinomiya M."/>
            <person name="Sato N."/>
            <person name="Blanc-Mathieu R."/>
            <person name="Endo H."/>
            <person name="Kuwata A."/>
            <person name="Ogata H."/>
        </authorList>
    </citation>
    <scope>NUCLEOTIDE SEQUENCE [LARGE SCALE GENOMIC DNA]</scope>
</reference>
<protein>
    <recommendedName>
        <fullName evidence="4">PDZ domain-containing protein</fullName>
    </recommendedName>
</protein>
<gene>
    <name evidence="2" type="ORF">TrCOL_g7786</name>
</gene>
<evidence type="ECO:0000313" key="2">
    <source>
        <dbReference type="EMBL" id="GMI45565.1"/>
    </source>
</evidence>
<name>A0A9W7LBZ1_9STRA</name>
<feature type="region of interest" description="Disordered" evidence="1">
    <location>
        <begin position="542"/>
        <end position="564"/>
    </location>
</feature>
<feature type="region of interest" description="Disordered" evidence="1">
    <location>
        <begin position="649"/>
        <end position="678"/>
    </location>
</feature>